<keyword evidence="3" id="KW-0378">Hydrolase</keyword>
<feature type="compositionally biased region" description="Low complexity" evidence="1">
    <location>
        <begin position="277"/>
        <end position="288"/>
    </location>
</feature>
<dbReference type="GO" id="GO:0004519">
    <property type="term" value="F:endonuclease activity"/>
    <property type="evidence" value="ECO:0007669"/>
    <property type="project" value="UniProtKB-KW"/>
</dbReference>
<gene>
    <name evidence="3" type="ORF">JF543_14195</name>
</gene>
<evidence type="ECO:0000313" key="4">
    <source>
        <dbReference type="Proteomes" id="UP000664385"/>
    </source>
</evidence>
<evidence type="ECO:0000256" key="1">
    <source>
        <dbReference type="SAM" id="MobiDB-lite"/>
    </source>
</evidence>
<dbReference type="AlphaFoldDB" id="A0A939DXE8"/>
<reference evidence="3" key="1">
    <citation type="submission" date="2020-12" db="EMBL/GenBank/DDBJ databases">
        <title>PHA producing bacteria isolated from mangrove.</title>
        <authorList>
            <person name="Zheng W."/>
            <person name="Yu S."/>
            <person name="Huang Y."/>
        </authorList>
    </citation>
    <scope>NUCLEOTIDE SEQUENCE</scope>
    <source>
        <strain evidence="3">GN8-5</strain>
    </source>
</reference>
<dbReference type="SMART" id="SM00507">
    <property type="entry name" value="HNHc"/>
    <property type="match status" value="1"/>
</dbReference>
<feature type="region of interest" description="Disordered" evidence="1">
    <location>
        <begin position="240"/>
        <end position="299"/>
    </location>
</feature>
<organism evidence="3 4">
    <name type="scientific">Microbacterium esteraromaticum</name>
    <dbReference type="NCBI Taxonomy" id="57043"/>
    <lineage>
        <taxon>Bacteria</taxon>
        <taxon>Bacillati</taxon>
        <taxon>Actinomycetota</taxon>
        <taxon>Actinomycetes</taxon>
        <taxon>Micrococcales</taxon>
        <taxon>Microbacteriaceae</taxon>
        <taxon>Microbacterium</taxon>
    </lineage>
</organism>
<accession>A0A939DXE8</accession>
<proteinExistence type="predicted"/>
<evidence type="ECO:0000259" key="2">
    <source>
        <dbReference type="SMART" id="SM00507"/>
    </source>
</evidence>
<feature type="domain" description="HNH nuclease" evidence="2">
    <location>
        <begin position="439"/>
        <end position="491"/>
    </location>
</feature>
<comment type="caution">
    <text evidence="3">The sequence shown here is derived from an EMBL/GenBank/DDBJ whole genome shotgun (WGS) entry which is preliminary data.</text>
</comment>
<dbReference type="InterPro" id="IPR003615">
    <property type="entry name" value="HNH_nuc"/>
</dbReference>
<keyword evidence="3" id="KW-0540">Nuclease</keyword>
<feature type="compositionally biased region" description="Basic and acidic residues" evidence="1">
    <location>
        <begin position="256"/>
        <end position="270"/>
    </location>
</feature>
<dbReference type="RefSeq" id="WP_206824926.1">
    <property type="nucleotide sequence ID" value="NZ_JAEMWU010000005.1"/>
</dbReference>
<evidence type="ECO:0000313" key="3">
    <source>
        <dbReference type="EMBL" id="MBN8207100.1"/>
    </source>
</evidence>
<dbReference type="Proteomes" id="UP000664385">
    <property type="component" value="Unassembled WGS sequence"/>
</dbReference>
<dbReference type="Gene3D" id="1.10.30.50">
    <property type="match status" value="1"/>
</dbReference>
<sequence>MSSPLVDRMQQQAALLEQWVAVRAEINRAEARASDLLAARVALMDDDVADQPQHRDAIWRSMIAEHCAAVPSSRGAVERAFDDARFLSTGDYPLLEASFRTGSVTASHVHEILHAAAPVREAVQNGVVEADTMALYEAATVVFAESEAPSRTRTHAREVAAALAGSTITERHERALAERTVTVRSVGDGLALLQVVLPEHLAIAIHDRLTQLGRIQTQNVDLNPFPVLPVDEDALQDKLNNDPALQNDRALQNDSGLREDLGDESARVPDSDLMVVSTPGTDSDSGTDTGSGTGTDSGQDFYDGLAVPPDNAPFGDDVDAYWDFVEQMISDGPTIIRLPSDQRTLDQIRTDVLTDLLLTATPSEDLGTGMDNITATVQVTVSANTLLGDDDRPGQLDGNGELHPEVARTFAGRSTAWTRLFLDPTGQLTETDTYMPTAGMRRFLQARDQHCRFPGCRMPIHRTELDHNHDHALGGPTSLDNLAHLCKTHHALKHPDIPEQHRWRTRQLPGGDLQWTAPNGSTYADAAPRRVMFVPSPEAAPAPF</sequence>
<dbReference type="EMBL" id="JAEMWU010000005">
    <property type="protein sequence ID" value="MBN8207100.1"/>
    <property type="molecule type" value="Genomic_DNA"/>
</dbReference>
<protein>
    <submittedName>
        <fullName evidence="3">HNH endonuclease</fullName>
    </submittedName>
</protein>
<dbReference type="CDD" id="cd00085">
    <property type="entry name" value="HNHc"/>
    <property type="match status" value="1"/>
</dbReference>
<name>A0A939DXE8_9MICO</name>
<keyword evidence="3" id="KW-0255">Endonuclease</keyword>